<reference evidence="3" key="2">
    <citation type="submission" date="2016-10" db="EMBL/GenBank/DDBJ databases">
        <authorList>
            <person name="de Groot N.N."/>
        </authorList>
    </citation>
    <scope>NUCLEOTIDE SEQUENCE [LARGE SCALE GENOMIC DNA]</scope>
    <source>
        <strain evidence="3">DSM 17908</strain>
    </source>
</reference>
<evidence type="ECO:0008006" key="6">
    <source>
        <dbReference type="Google" id="ProtNLM"/>
    </source>
</evidence>
<keyword evidence="1" id="KW-0472">Membrane</keyword>
<dbReference type="Proteomes" id="UP000198919">
    <property type="component" value="Unassembled WGS sequence"/>
</dbReference>
<feature type="transmembrane region" description="Helical" evidence="1">
    <location>
        <begin position="12"/>
        <end position="31"/>
    </location>
</feature>
<evidence type="ECO:0000313" key="4">
    <source>
        <dbReference type="Proteomes" id="UP000198919"/>
    </source>
</evidence>
<gene>
    <name evidence="3" type="ORF">SAMN05421680_11738</name>
    <name evidence="2" type="ORF">Xmau_02679</name>
</gene>
<evidence type="ECO:0000256" key="1">
    <source>
        <dbReference type="SAM" id="Phobius"/>
    </source>
</evidence>
<accession>A0A1I3UMF6</accession>
<reference evidence="4" key="1">
    <citation type="submission" date="2016-10" db="EMBL/GenBank/DDBJ databases">
        <authorList>
            <person name="Varghese N."/>
            <person name="Submissions S."/>
        </authorList>
    </citation>
    <scope>NUCLEOTIDE SEQUENCE [LARGE SCALE GENOMIC DNA]</scope>
    <source>
        <strain evidence="4">DSM 17908</strain>
    </source>
</reference>
<dbReference type="RefSeq" id="WP_092512485.1">
    <property type="nucleotide sequence ID" value="NZ_CAWNQB010000089.1"/>
</dbReference>
<dbReference type="STRING" id="351675.SAMN05421680_11738"/>
<keyword evidence="1" id="KW-0812">Transmembrane</keyword>
<dbReference type="Proteomes" id="UP000224607">
    <property type="component" value="Unassembled WGS sequence"/>
</dbReference>
<name>A0A1I3UMF6_9GAMM</name>
<sequence>MMNFIFNSLDDSVAFGLFAVFFITLCILVWLQKTPKKQFFKLQKNLPTSKIGSMAMGLVEVQGQVIAEKQKLHTAPLSKRKCIAYHYTVHQKTKNSEGKEYYKTITDVTQCAPFKIQDDSGSVAVMIDKISLISLPPTCRNEEGNMRYVERAIFNHDTMMLIGSAAEKDNQIVIQKSIEDDVLSVCPVESVTHWNKHHPLKKSALIFMMTAIFLCALVLSIPYEYNGHMLTLMLNKSPLFSWLF</sequence>
<dbReference type="AlphaFoldDB" id="A0A1I3UMF6"/>
<proteinExistence type="predicted"/>
<feature type="transmembrane region" description="Helical" evidence="1">
    <location>
        <begin position="204"/>
        <end position="223"/>
    </location>
</feature>
<dbReference type="EMBL" id="NITY01000009">
    <property type="protein sequence ID" value="PHM39670.1"/>
    <property type="molecule type" value="Genomic_DNA"/>
</dbReference>
<protein>
    <recommendedName>
        <fullName evidence="6">RING-type E3 ubiquitin transferase</fullName>
    </recommendedName>
</protein>
<dbReference type="OrthoDB" id="5386209at2"/>
<organism evidence="3 4">
    <name type="scientific">Xenorhabdus mauleonii</name>
    <dbReference type="NCBI Taxonomy" id="351675"/>
    <lineage>
        <taxon>Bacteria</taxon>
        <taxon>Pseudomonadati</taxon>
        <taxon>Pseudomonadota</taxon>
        <taxon>Gammaproteobacteria</taxon>
        <taxon>Enterobacterales</taxon>
        <taxon>Morganellaceae</taxon>
        <taxon>Xenorhabdus</taxon>
    </lineage>
</organism>
<dbReference type="EMBL" id="FORG01000017">
    <property type="protein sequence ID" value="SFJ83076.1"/>
    <property type="molecule type" value="Genomic_DNA"/>
</dbReference>
<evidence type="ECO:0000313" key="2">
    <source>
        <dbReference type="EMBL" id="PHM39670.1"/>
    </source>
</evidence>
<keyword evidence="1" id="KW-1133">Transmembrane helix</keyword>
<evidence type="ECO:0000313" key="5">
    <source>
        <dbReference type="Proteomes" id="UP000224607"/>
    </source>
</evidence>
<reference evidence="2 5" key="3">
    <citation type="journal article" date="2017" name="Nat. Microbiol.">
        <title>Natural product diversity associated with the nematode symbionts Photorhabdus and Xenorhabdus.</title>
        <authorList>
            <person name="Tobias N.J."/>
            <person name="Wolff H."/>
            <person name="Djahanschiri B."/>
            <person name="Grundmann F."/>
            <person name="Kronenwerth M."/>
            <person name="Shi Y.M."/>
            <person name="Simonyi S."/>
            <person name="Grun P."/>
            <person name="Shapiro-Ilan D."/>
            <person name="Pidot S.J."/>
            <person name="Stinear T.P."/>
            <person name="Ebersberger I."/>
            <person name="Bode H.B."/>
        </authorList>
    </citation>
    <scope>NUCLEOTIDE SEQUENCE [LARGE SCALE GENOMIC DNA]</scope>
    <source>
        <strain evidence="2 5">DSM 17908</strain>
    </source>
</reference>
<keyword evidence="5" id="KW-1185">Reference proteome</keyword>
<evidence type="ECO:0000313" key="3">
    <source>
        <dbReference type="EMBL" id="SFJ83076.1"/>
    </source>
</evidence>